<dbReference type="KEGG" id="vcw:GJQ55_08040"/>
<sequence length="148" mass="16304">MLKKLLSGLKKKGSSENRIVIDANAPIGVNGVLTEAFGIRIYDGSIAPFARAGDSYPAMGSYSFSTDEDFQDQITLEFHRSSESMASPESFIGQVRIRGYKLEGAREPLVRLYYEIANQQIAIWATNEKDNGELALSVIKNTEGQSVH</sequence>
<reference evidence="1 2" key="1">
    <citation type="submission" date="2019-11" db="EMBL/GenBank/DDBJ databases">
        <title>Venatorbacter sp. nov. a predator of Campylobacter and other Gram-negative bacteria.</title>
        <authorList>
            <person name="Saeedi A."/>
            <person name="Cummings N.J."/>
            <person name="Connerton I.F."/>
            <person name="Connerton P.L."/>
        </authorList>
    </citation>
    <scope>NUCLEOTIDE SEQUENCE [LARGE SCALE GENOMIC DNA]</scope>
    <source>
        <strain evidence="1">XL5</strain>
    </source>
</reference>
<keyword evidence="2" id="KW-1185">Reference proteome</keyword>
<dbReference type="InterPro" id="IPR029047">
    <property type="entry name" value="HSP70_peptide-bd_sf"/>
</dbReference>
<dbReference type="AlphaFoldDB" id="A0A9X7UYF6"/>
<protein>
    <submittedName>
        <fullName evidence="1">Uncharacterized protein</fullName>
    </submittedName>
</protein>
<organism evidence="1 2">
    <name type="scientific">Venatoribacter cucullus</name>
    <dbReference type="NCBI Taxonomy" id="2661630"/>
    <lineage>
        <taxon>Bacteria</taxon>
        <taxon>Pseudomonadati</taxon>
        <taxon>Pseudomonadota</taxon>
        <taxon>Gammaproteobacteria</taxon>
        <taxon>Oceanospirillales</taxon>
        <taxon>Oceanospirillaceae</taxon>
        <taxon>Venatoribacter</taxon>
    </lineage>
</organism>
<dbReference type="EMBL" id="CP046056">
    <property type="protein sequence ID" value="QQD24430.1"/>
    <property type="molecule type" value="Genomic_DNA"/>
</dbReference>
<evidence type="ECO:0000313" key="2">
    <source>
        <dbReference type="Proteomes" id="UP000596074"/>
    </source>
</evidence>
<name>A0A9X7UYF6_9GAMM</name>
<dbReference type="SUPFAM" id="SSF100920">
    <property type="entry name" value="Heat shock protein 70kD (HSP70), peptide-binding domain"/>
    <property type="match status" value="1"/>
</dbReference>
<accession>A0A9X7UYF6</accession>
<dbReference type="RefSeq" id="WP_228344475.1">
    <property type="nucleotide sequence ID" value="NZ_CP046056.1"/>
</dbReference>
<dbReference type="Proteomes" id="UP000596074">
    <property type="component" value="Chromosome"/>
</dbReference>
<evidence type="ECO:0000313" key="1">
    <source>
        <dbReference type="EMBL" id="QQD24430.1"/>
    </source>
</evidence>
<proteinExistence type="predicted"/>
<gene>
    <name evidence="1" type="ORF">GJQ55_08040</name>
</gene>
<dbReference type="Gene3D" id="2.60.34.10">
    <property type="entry name" value="Substrate Binding Domain Of DNAk, Chain A, domain 1"/>
    <property type="match status" value="1"/>
</dbReference>